<evidence type="ECO:0000259" key="8">
    <source>
        <dbReference type="PROSITE" id="PS50880"/>
    </source>
</evidence>
<evidence type="ECO:0000256" key="2">
    <source>
        <dbReference type="ARBA" id="ARBA00022763"/>
    </source>
</evidence>
<evidence type="ECO:0000256" key="3">
    <source>
        <dbReference type="ARBA" id="ARBA00022771"/>
    </source>
</evidence>
<dbReference type="AlphaFoldDB" id="W0RJB3"/>
<dbReference type="Pfam" id="PF21175">
    <property type="entry name" value="RecR_C"/>
    <property type="match status" value="1"/>
</dbReference>
<evidence type="ECO:0000256" key="4">
    <source>
        <dbReference type="ARBA" id="ARBA00022833"/>
    </source>
</evidence>
<dbReference type="GO" id="GO:0006310">
    <property type="term" value="P:DNA recombination"/>
    <property type="evidence" value="ECO:0007669"/>
    <property type="project" value="UniProtKB-UniRule"/>
</dbReference>
<dbReference type="GO" id="GO:0003677">
    <property type="term" value="F:DNA binding"/>
    <property type="evidence" value="ECO:0007669"/>
    <property type="project" value="UniProtKB-UniRule"/>
</dbReference>
<reference evidence="9 10" key="1">
    <citation type="journal article" date="2014" name="Genome Announc.">
        <title>Genome Sequence and Methylome of Soil Bacterium Gemmatirosa kalamazoonensis KBS708T, a Member of the Rarely Cultivated Gemmatimonadetes Phylum.</title>
        <authorList>
            <person name="Debruyn J.M."/>
            <person name="Radosevich M."/>
            <person name="Wommack K.E."/>
            <person name="Polson S.W."/>
            <person name="Hauser L.J."/>
            <person name="Fawaz M.N."/>
            <person name="Korlach J."/>
            <person name="Tsai Y.C."/>
        </authorList>
    </citation>
    <scope>NUCLEOTIDE SEQUENCE [LARGE SCALE GENOMIC DNA]</scope>
    <source>
        <strain evidence="9 10">KBS708</strain>
    </source>
</reference>
<gene>
    <name evidence="7" type="primary">recR</name>
    <name evidence="9" type="ORF">J421_2883</name>
</gene>
<dbReference type="InterPro" id="IPR015967">
    <property type="entry name" value="Rcmb_RecR_Znf"/>
</dbReference>
<dbReference type="PANTHER" id="PTHR30446">
    <property type="entry name" value="RECOMBINATION PROTEIN RECR"/>
    <property type="match status" value="1"/>
</dbReference>
<dbReference type="RefSeq" id="WP_025411889.1">
    <property type="nucleotide sequence ID" value="NZ_CP007128.1"/>
</dbReference>
<keyword evidence="3 7" id="KW-0863">Zinc-finger</keyword>
<evidence type="ECO:0000256" key="7">
    <source>
        <dbReference type="HAMAP-Rule" id="MF_00017"/>
    </source>
</evidence>
<comment type="similarity">
    <text evidence="7">Belongs to the RecR family.</text>
</comment>
<dbReference type="Pfam" id="PF02132">
    <property type="entry name" value="RecR_ZnF"/>
    <property type="match status" value="1"/>
</dbReference>
<dbReference type="InterPro" id="IPR006171">
    <property type="entry name" value="TOPRIM_dom"/>
</dbReference>
<evidence type="ECO:0000256" key="1">
    <source>
        <dbReference type="ARBA" id="ARBA00022723"/>
    </source>
</evidence>
<dbReference type="Gene3D" id="1.10.8.420">
    <property type="entry name" value="RecR Domain 1"/>
    <property type="match status" value="1"/>
</dbReference>
<keyword evidence="5 7" id="KW-0233">DNA recombination</keyword>
<protein>
    <recommendedName>
        <fullName evidence="7">Recombination protein RecR</fullName>
    </recommendedName>
</protein>
<dbReference type="Pfam" id="PF13662">
    <property type="entry name" value="Toprim_4"/>
    <property type="match status" value="1"/>
</dbReference>
<keyword evidence="1 7" id="KW-0479">Metal-binding</keyword>
<dbReference type="Gene3D" id="6.10.250.240">
    <property type="match status" value="1"/>
</dbReference>
<dbReference type="Gene3D" id="3.40.1360.10">
    <property type="match status" value="1"/>
</dbReference>
<keyword evidence="6 7" id="KW-0234">DNA repair</keyword>
<dbReference type="Proteomes" id="UP000019151">
    <property type="component" value="Chromosome"/>
</dbReference>
<evidence type="ECO:0000313" key="10">
    <source>
        <dbReference type="Proteomes" id="UP000019151"/>
    </source>
</evidence>
<dbReference type="STRING" id="861299.J421_2883"/>
<dbReference type="PROSITE" id="PS01300">
    <property type="entry name" value="RECR"/>
    <property type="match status" value="1"/>
</dbReference>
<dbReference type="InterPro" id="IPR000093">
    <property type="entry name" value="DNA_Rcmb_RecR"/>
</dbReference>
<dbReference type="CDD" id="cd01025">
    <property type="entry name" value="TOPRIM_recR"/>
    <property type="match status" value="1"/>
</dbReference>
<evidence type="ECO:0000256" key="5">
    <source>
        <dbReference type="ARBA" id="ARBA00023172"/>
    </source>
</evidence>
<evidence type="ECO:0000256" key="6">
    <source>
        <dbReference type="ARBA" id="ARBA00023204"/>
    </source>
</evidence>
<dbReference type="PROSITE" id="PS50880">
    <property type="entry name" value="TOPRIM"/>
    <property type="match status" value="1"/>
</dbReference>
<dbReference type="HAMAP" id="MF_00017">
    <property type="entry name" value="RecR"/>
    <property type="match status" value="1"/>
</dbReference>
<dbReference type="InterPro" id="IPR023627">
    <property type="entry name" value="Rcmb_RecR"/>
</dbReference>
<dbReference type="GO" id="GO:0008270">
    <property type="term" value="F:zinc ion binding"/>
    <property type="evidence" value="ECO:0007669"/>
    <property type="project" value="UniProtKB-KW"/>
</dbReference>
<keyword evidence="2 7" id="KW-0227">DNA damage</keyword>
<keyword evidence="4 7" id="KW-0862">Zinc</keyword>
<dbReference type="Pfam" id="PF21176">
    <property type="entry name" value="RecR_HhH"/>
    <property type="match status" value="1"/>
</dbReference>
<accession>W0RJB3</accession>
<dbReference type="OrthoDB" id="9802672at2"/>
<dbReference type="KEGG" id="gba:J421_2883"/>
<feature type="zinc finger region" description="C4-type" evidence="7">
    <location>
        <begin position="54"/>
        <end position="69"/>
    </location>
</feature>
<proteinExistence type="inferred from homology"/>
<evidence type="ECO:0000313" key="9">
    <source>
        <dbReference type="EMBL" id="AHG90420.1"/>
    </source>
</evidence>
<dbReference type="InParanoid" id="W0RJB3"/>
<dbReference type="InterPro" id="IPR034137">
    <property type="entry name" value="TOPRIM_RecR"/>
</dbReference>
<dbReference type="Gene3D" id="3.30.60.80">
    <property type="match status" value="1"/>
</dbReference>
<sequence>MSAIDELATELSKLPGIGRKTALRLTYYLLKQRPEQSRRLADALMTLAERVRPCARCFNLSEDELCAVCRDPRRDPTVICAVEEASDIGAIERTGEYRGLYHVLGGRLSPLDGVTPEDLTIGALTDRARHDEVREVILATNPSLEGEATALFVQRALAAATGGRVAVTRIARGLPVGGDLEYADGVTIAQALSARREMA</sequence>
<dbReference type="HOGENOM" id="CLU_060739_1_0_0"/>
<dbReference type="EMBL" id="CP007128">
    <property type="protein sequence ID" value="AHG90420.1"/>
    <property type="molecule type" value="Genomic_DNA"/>
</dbReference>
<dbReference type="eggNOG" id="COG0353">
    <property type="taxonomic scope" value="Bacteria"/>
</dbReference>
<dbReference type="SUPFAM" id="SSF111304">
    <property type="entry name" value="Recombination protein RecR"/>
    <property type="match status" value="1"/>
</dbReference>
<dbReference type="SMART" id="SM00493">
    <property type="entry name" value="TOPRIM"/>
    <property type="match status" value="1"/>
</dbReference>
<dbReference type="FunCoup" id="W0RJB3">
    <property type="interactions" value="288"/>
</dbReference>
<comment type="function">
    <text evidence="7">May play a role in DNA repair. It seems to be involved in an RecBC-independent recombinational process of DNA repair. It may act with RecF and RecO.</text>
</comment>
<dbReference type="PANTHER" id="PTHR30446:SF0">
    <property type="entry name" value="RECOMBINATION PROTEIN RECR"/>
    <property type="match status" value="1"/>
</dbReference>
<organism evidence="9 10">
    <name type="scientific">Gemmatirosa kalamazoonensis</name>
    <dbReference type="NCBI Taxonomy" id="861299"/>
    <lineage>
        <taxon>Bacteria</taxon>
        <taxon>Pseudomonadati</taxon>
        <taxon>Gemmatimonadota</taxon>
        <taxon>Gemmatimonadia</taxon>
        <taxon>Gemmatimonadales</taxon>
        <taxon>Gemmatimonadaceae</taxon>
        <taxon>Gemmatirosa</taxon>
    </lineage>
</organism>
<dbReference type="PATRIC" id="fig|861299.3.peg.2934"/>
<dbReference type="NCBIfam" id="TIGR00615">
    <property type="entry name" value="recR"/>
    <property type="match status" value="1"/>
</dbReference>
<feature type="domain" description="Toprim" evidence="8">
    <location>
        <begin position="77"/>
        <end position="175"/>
    </location>
</feature>
<dbReference type="GO" id="GO:0006281">
    <property type="term" value="P:DNA repair"/>
    <property type="evidence" value="ECO:0007669"/>
    <property type="project" value="UniProtKB-UniRule"/>
</dbReference>
<keyword evidence="10" id="KW-1185">Reference proteome</keyword>
<name>W0RJB3_9BACT</name>